<dbReference type="GO" id="GO:0004633">
    <property type="term" value="F:phosphopantothenoylcysteine decarboxylase activity"/>
    <property type="evidence" value="ECO:0007669"/>
    <property type="project" value="TreeGrafter"/>
</dbReference>
<dbReference type="PANTHER" id="PTHR14359:SF6">
    <property type="entry name" value="PHOSPHOPANTOTHENOYLCYSTEINE DECARBOXYLASE"/>
    <property type="match status" value="1"/>
</dbReference>
<proteinExistence type="predicted"/>
<dbReference type="Pfam" id="PF02441">
    <property type="entry name" value="Flavoprotein"/>
    <property type="match status" value="1"/>
</dbReference>
<evidence type="ECO:0000256" key="1">
    <source>
        <dbReference type="SAM" id="MobiDB-lite"/>
    </source>
</evidence>
<dbReference type="Gene3D" id="3.40.50.1950">
    <property type="entry name" value="Flavin prenyltransferase-like"/>
    <property type="match status" value="1"/>
</dbReference>
<dbReference type="EMBL" id="CABFVA020000065">
    <property type="protein sequence ID" value="VVM06260.1"/>
    <property type="molecule type" value="Genomic_DNA"/>
</dbReference>
<evidence type="ECO:0000313" key="4">
    <source>
        <dbReference type="Proteomes" id="UP000334923"/>
    </source>
</evidence>
<dbReference type="InterPro" id="IPR036551">
    <property type="entry name" value="Flavin_trans-like"/>
</dbReference>
<dbReference type="RefSeq" id="WP_142659954.1">
    <property type="nucleotide sequence ID" value="NZ_CABFVA020000065.1"/>
</dbReference>
<dbReference type="SUPFAM" id="SSF52507">
    <property type="entry name" value="Homo-oligomeric flavin-containing Cys decarboxylases, HFCD"/>
    <property type="match status" value="1"/>
</dbReference>
<feature type="region of interest" description="Disordered" evidence="1">
    <location>
        <begin position="183"/>
        <end position="248"/>
    </location>
</feature>
<name>A0A5E6MBB1_9BACT</name>
<gene>
    <name evidence="3" type="primary">coaBC</name>
    <name evidence="3" type="ORF">MAMT_01084</name>
</gene>
<dbReference type="OrthoDB" id="9802554at2"/>
<dbReference type="AlphaFoldDB" id="A0A5E6MBB1"/>
<accession>A0A5E6MBB1</accession>
<evidence type="ECO:0000259" key="2">
    <source>
        <dbReference type="Pfam" id="PF02441"/>
    </source>
</evidence>
<dbReference type="GO" id="GO:0015937">
    <property type="term" value="P:coenzyme A biosynthetic process"/>
    <property type="evidence" value="ECO:0007669"/>
    <property type="project" value="TreeGrafter"/>
</dbReference>
<dbReference type="PANTHER" id="PTHR14359">
    <property type="entry name" value="HOMO-OLIGOMERIC FLAVIN CONTAINING CYS DECARBOXYLASE FAMILY"/>
    <property type="match status" value="1"/>
</dbReference>
<dbReference type="GO" id="GO:0071513">
    <property type="term" value="C:phosphopantothenoylcysteine decarboxylase complex"/>
    <property type="evidence" value="ECO:0007669"/>
    <property type="project" value="TreeGrafter"/>
</dbReference>
<reference evidence="3 4" key="1">
    <citation type="submission" date="2019-09" db="EMBL/GenBank/DDBJ databases">
        <authorList>
            <person name="Cremers G."/>
        </authorList>
    </citation>
    <scope>NUCLEOTIDE SEQUENCE [LARGE SCALE GENOMIC DNA]</scope>
    <source>
        <strain evidence="3">4A</strain>
    </source>
</reference>
<keyword evidence="4" id="KW-1185">Reference proteome</keyword>
<dbReference type="Proteomes" id="UP000334923">
    <property type="component" value="Unassembled WGS sequence"/>
</dbReference>
<organism evidence="3 4">
    <name type="scientific">Methylacidimicrobium tartarophylax</name>
    <dbReference type="NCBI Taxonomy" id="1041768"/>
    <lineage>
        <taxon>Bacteria</taxon>
        <taxon>Pseudomonadati</taxon>
        <taxon>Verrucomicrobiota</taxon>
        <taxon>Methylacidimicrobium</taxon>
    </lineage>
</organism>
<evidence type="ECO:0000313" key="3">
    <source>
        <dbReference type="EMBL" id="VVM06260.1"/>
    </source>
</evidence>
<sequence length="248" mass="26368">MKNSRPTVLLGVTGSVAVFRAIDLASQLTKEGYLVDVVLTCGALQFVRPLSFEAVTHRCAYTDQSPGILAGRAIHIELAERAGIVVVAPATADLIGGHACGLAQDLLSSLLLATAAPVLLAPAMNTRMWGHPAVRDNVALLERRGVRFVGPESGLLSCGTEGPGRLWPVDQLYAKIQELVPMAAHPPDSPKREGKELAALGQRSSSLPQEGDKSKEMNEMADKKKPGKKPAVRKTEKNSKKGPAAKKK</sequence>
<dbReference type="GO" id="GO:0010181">
    <property type="term" value="F:FMN binding"/>
    <property type="evidence" value="ECO:0007669"/>
    <property type="project" value="TreeGrafter"/>
</dbReference>
<feature type="compositionally biased region" description="Basic and acidic residues" evidence="1">
    <location>
        <begin position="210"/>
        <end position="224"/>
    </location>
</feature>
<protein>
    <submittedName>
        <fullName evidence="3">Coenzyme A biosynthesis bifunctional protein CoaBC</fullName>
    </submittedName>
</protein>
<dbReference type="InterPro" id="IPR003382">
    <property type="entry name" value="Flavoprotein"/>
</dbReference>
<feature type="domain" description="Flavoprotein" evidence="2">
    <location>
        <begin position="7"/>
        <end position="164"/>
    </location>
</feature>